<evidence type="ECO:0000313" key="2">
    <source>
        <dbReference type="EnsemblProtists" id="EOD35385"/>
    </source>
</evidence>
<sequence length="370" mass="38831">MLSLLLTANAERLVLKSDYRLRDAAAAAAFAAAAAPFGLGLPAAPPLGALSAFLGSRAEAVSFAFDSEALEILDANGPRENFAVGGRNRWRYSDIAEFAFYPSSELPLLVYFAERSGSGSGASDSQGHLFPVLCDPESLVRLFEERVGASKRTASPPRRLRSGRRRAGAARMSLAHRGDEAAAPPRMVAPAVSRRGAAGIFAAAAAHAGAGADTGLGYVDDAGQVSYSQVQRAWEKAATMTDREKLLAARGVALSPPQGGGAGGESIPRSIIPPPGWNTQAPPGPVVITQIEKDKGPPRPGSGPPYLTVESPGRGGRAWRVHRSQALSFTNTVEPRWNRLEAERDEGRAGSASELLELRRGLVHAVARGG</sequence>
<proteinExistence type="predicted"/>
<dbReference type="Pfam" id="PF11317">
    <property type="entry name" value="DUF3119"/>
    <property type="match status" value="1"/>
</dbReference>
<dbReference type="RefSeq" id="XP_005787814.1">
    <property type="nucleotide sequence ID" value="XM_005787757.1"/>
</dbReference>
<dbReference type="KEGG" id="ehx:EMIHUDRAFT_98415"/>
<dbReference type="HOGENOM" id="CLU_748939_0_0_1"/>
<feature type="region of interest" description="Disordered" evidence="1">
    <location>
        <begin position="293"/>
        <end position="314"/>
    </location>
</feature>
<dbReference type="EnsemblProtists" id="EOD35385">
    <property type="protein sequence ID" value="EOD35385"/>
    <property type="gene ID" value="EMIHUDRAFT_98415"/>
</dbReference>
<organism evidence="2 3">
    <name type="scientific">Emiliania huxleyi (strain CCMP1516)</name>
    <dbReference type="NCBI Taxonomy" id="280463"/>
    <lineage>
        <taxon>Eukaryota</taxon>
        <taxon>Haptista</taxon>
        <taxon>Haptophyta</taxon>
        <taxon>Prymnesiophyceae</taxon>
        <taxon>Isochrysidales</taxon>
        <taxon>Noelaerhabdaceae</taxon>
        <taxon>Emiliania</taxon>
    </lineage>
</organism>
<protein>
    <submittedName>
        <fullName evidence="2">Uncharacterized protein</fullName>
    </submittedName>
</protein>
<dbReference type="GeneID" id="17280655"/>
<dbReference type="Proteomes" id="UP000013827">
    <property type="component" value="Unassembled WGS sequence"/>
</dbReference>
<name>A0A0D3KI00_EMIH1</name>
<accession>A0A0D3KI00</accession>
<reference evidence="2" key="2">
    <citation type="submission" date="2024-10" db="UniProtKB">
        <authorList>
            <consortium name="EnsemblProtists"/>
        </authorList>
    </citation>
    <scope>IDENTIFICATION</scope>
</reference>
<evidence type="ECO:0000256" key="1">
    <source>
        <dbReference type="SAM" id="MobiDB-lite"/>
    </source>
</evidence>
<dbReference type="PANTHER" id="PTHR35550">
    <property type="match status" value="1"/>
</dbReference>
<dbReference type="AlphaFoldDB" id="A0A0D3KI00"/>
<evidence type="ECO:0000313" key="3">
    <source>
        <dbReference type="Proteomes" id="UP000013827"/>
    </source>
</evidence>
<dbReference type="PANTHER" id="PTHR35550:SF2">
    <property type="entry name" value="OS05G0401200 PROTEIN"/>
    <property type="match status" value="1"/>
</dbReference>
<reference evidence="3" key="1">
    <citation type="journal article" date="2013" name="Nature">
        <title>Pan genome of the phytoplankton Emiliania underpins its global distribution.</title>
        <authorList>
            <person name="Read B.A."/>
            <person name="Kegel J."/>
            <person name="Klute M.J."/>
            <person name="Kuo A."/>
            <person name="Lefebvre S.C."/>
            <person name="Maumus F."/>
            <person name="Mayer C."/>
            <person name="Miller J."/>
            <person name="Monier A."/>
            <person name="Salamov A."/>
            <person name="Young J."/>
            <person name="Aguilar M."/>
            <person name="Claverie J.M."/>
            <person name="Frickenhaus S."/>
            <person name="Gonzalez K."/>
            <person name="Herman E.K."/>
            <person name="Lin Y.C."/>
            <person name="Napier J."/>
            <person name="Ogata H."/>
            <person name="Sarno A.F."/>
            <person name="Shmutz J."/>
            <person name="Schroeder D."/>
            <person name="de Vargas C."/>
            <person name="Verret F."/>
            <person name="von Dassow P."/>
            <person name="Valentin K."/>
            <person name="Van de Peer Y."/>
            <person name="Wheeler G."/>
            <person name="Dacks J.B."/>
            <person name="Delwiche C.F."/>
            <person name="Dyhrman S.T."/>
            <person name="Glockner G."/>
            <person name="John U."/>
            <person name="Richards T."/>
            <person name="Worden A.Z."/>
            <person name="Zhang X."/>
            <person name="Grigoriev I.V."/>
            <person name="Allen A.E."/>
            <person name="Bidle K."/>
            <person name="Borodovsky M."/>
            <person name="Bowler C."/>
            <person name="Brownlee C."/>
            <person name="Cock J.M."/>
            <person name="Elias M."/>
            <person name="Gladyshev V.N."/>
            <person name="Groth M."/>
            <person name="Guda C."/>
            <person name="Hadaegh A."/>
            <person name="Iglesias-Rodriguez M.D."/>
            <person name="Jenkins J."/>
            <person name="Jones B.M."/>
            <person name="Lawson T."/>
            <person name="Leese F."/>
            <person name="Lindquist E."/>
            <person name="Lobanov A."/>
            <person name="Lomsadze A."/>
            <person name="Malik S.B."/>
            <person name="Marsh M.E."/>
            <person name="Mackinder L."/>
            <person name="Mock T."/>
            <person name="Mueller-Roeber B."/>
            <person name="Pagarete A."/>
            <person name="Parker M."/>
            <person name="Probert I."/>
            <person name="Quesneville H."/>
            <person name="Raines C."/>
            <person name="Rensing S.A."/>
            <person name="Riano-Pachon D.M."/>
            <person name="Richier S."/>
            <person name="Rokitta S."/>
            <person name="Shiraiwa Y."/>
            <person name="Soanes D.M."/>
            <person name="van der Giezen M."/>
            <person name="Wahlund T.M."/>
            <person name="Williams B."/>
            <person name="Wilson W."/>
            <person name="Wolfe G."/>
            <person name="Wurch L.L."/>
        </authorList>
    </citation>
    <scope>NUCLEOTIDE SEQUENCE</scope>
</reference>
<dbReference type="InterPro" id="IPR021467">
    <property type="entry name" value="DUF3119"/>
</dbReference>
<dbReference type="PaxDb" id="2903-EOD35385"/>
<keyword evidence="3" id="KW-1185">Reference proteome</keyword>